<proteinExistence type="inferred from homology"/>
<evidence type="ECO:0000313" key="6">
    <source>
        <dbReference type="Proteomes" id="UP000321323"/>
    </source>
</evidence>
<dbReference type="PROSITE" id="PS00662">
    <property type="entry name" value="T2SP_E"/>
    <property type="match status" value="1"/>
</dbReference>
<dbReference type="PANTHER" id="PTHR30258:SF2">
    <property type="entry name" value="COMG OPERON PROTEIN 1"/>
    <property type="match status" value="1"/>
</dbReference>
<protein>
    <submittedName>
        <fullName evidence="5">ATPase, T2SS/T4P/T4SS family</fullName>
    </submittedName>
</protein>
<dbReference type="InterPro" id="IPR007831">
    <property type="entry name" value="T2SS_GspE_N"/>
</dbReference>
<dbReference type="SUPFAM" id="SSF160246">
    <property type="entry name" value="EspE N-terminal domain-like"/>
    <property type="match status" value="1"/>
</dbReference>
<dbReference type="SUPFAM" id="SSF52540">
    <property type="entry name" value="P-loop containing nucleoside triphosphate hydrolases"/>
    <property type="match status" value="1"/>
</dbReference>
<accession>A0ABZ1USY3</accession>
<organism evidence="5 6">
    <name type="scientific">[Empedobacter] haloabium</name>
    <dbReference type="NCBI Taxonomy" id="592317"/>
    <lineage>
        <taxon>Bacteria</taxon>
        <taxon>Pseudomonadati</taxon>
        <taxon>Pseudomonadota</taxon>
        <taxon>Betaproteobacteria</taxon>
        <taxon>Burkholderiales</taxon>
        <taxon>Oxalobacteraceae</taxon>
        <taxon>Telluria group</taxon>
        <taxon>Telluria group incertae sedis</taxon>
    </lineage>
</organism>
<comment type="similarity">
    <text evidence="1">Belongs to the GSP E family.</text>
</comment>
<dbReference type="EMBL" id="CP136508">
    <property type="protein sequence ID" value="WUR15771.1"/>
    <property type="molecule type" value="Genomic_DNA"/>
</dbReference>
<sequence>MAEQVKLPLGKLLIEKGVISEDQLRIALIEQKRGGEPLGRLLITLGFVTEATVREALSENLNTQSADLNALVVDAVALKLIPKDVAARYSVFPIVYERDTDNLVLAMSNTSNIVALDQIHAMLVKGITITPLLVNESDIHRAIDQYYGFELSIDGILHEIETGEVSYQGTSDAYSHPMVRLIDALLADAVQNGASDIHFEPEHSFLRIRYRIDGILRQIRSLHKSYWPAMAVRLKVISNMNIAETRAPQDGRISIKFSGRQIDFRASAQPTTHGENFVLRVLDRQKGLVPLDGLGLAERELDLLKLMIARPDGLILVTGPTGSGKTTTLYSILNHINTEAVNIMTLEDPVEYPMSMIRQTSVNESSKLGFADGIRSILRQDPDVILVGEIRDKETADMALAAAMTGHQVYSTLHTNSAVGSISRLLDIGVVADVLAGNIIGIIAQRLVRRLCTHCRAPFTADALERRLLGLEPEGTPATIYRAVGCERCAHQGYKGRLAIMELLKMNAELDELVARRASVRELRNAARASGFRSLVDDGMRRVLEGATTLDEVSRVVDLTDRLA</sequence>
<dbReference type="Gene3D" id="3.30.300.160">
    <property type="entry name" value="Type II secretion system, protein E, N-terminal domain"/>
    <property type="match status" value="1"/>
</dbReference>
<dbReference type="CDD" id="cd01129">
    <property type="entry name" value="PulE-GspE-like"/>
    <property type="match status" value="1"/>
</dbReference>
<name>A0ABZ1USY3_9BURK</name>
<dbReference type="Proteomes" id="UP000321323">
    <property type="component" value="Chromosome"/>
</dbReference>
<evidence type="ECO:0000259" key="4">
    <source>
        <dbReference type="PROSITE" id="PS00662"/>
    </source>
</evidence>
<reference evidence="5 6" key="1">
    <citation type="journal article" date="2019" name="Int. J. Syst. Evol. Microbiol.">
        <title>The Draft Whole-Genome Sequence of the Antibiotic Producer Empedobacter haloabium ATCC 31962 Provides Indications for Its Taxonomic Reclassification.</title>
        <authorList>
            <person name="Miess H."/>
            <person name="Arlt P."/>
            <person name="Apel A.K."/>
            <person name="Weber T."/>
            <person name="Nieselt K."/>
            <person name="Hanssen F."/>
            <person name="Czemmel S."/>
            <person name="Nahnsen S."/>
            <person name="Gross H."/>
        </authorList>
    </citation>
    <scope>NUCLEOTIDE SEQUENCE [LARGE SCALE GENOMIC DNA]</scope>
    <source>
        <strain evidence="5 6">ATCC 31962</strain>
    </source>
</reference>
<dbReference type="PANTHER" id="PTHR30258">
    <property type="entry name" value="TYPE II SECRETION SYSTEM PROTEIN GSPE-RELATED"/>
    <property type="match status" value="1"/>
</dbReference>
<dbReference type="InterPro" id="IPR027417">
    <property type="entry name" value="P-loop_NTPase"/>
</dbReference>
<evidence type="ECO:0000256" key="2">
    <source>
        <dbReference type="ARBA" id="ARBA00022741"/>
    </source>
</evidence>
<evidence type="ECO:0000256" key="1">
    <source>
        <dbReference type="ARBA" id="ARBA00006611"/>
    </source>
</evidence>
<dbReference type="InterPro" id="IPR037257">
    <property type="entry name" value="T2SS_E_N_sf"/>
</dbReference>
<dbReference type="Pfam" id="PF00437">
    <property type="entry name" value="T2SSE"/>
    <property type="match status" value="1"/>
</dbReference>
<keyword evidence="2" id="KW-0547">Nucleotide-binding</keyword>
<keyword evidence="6" id="KW-1185">Reference proteome</keyword>
<evidence type="ECO:0000313" key="5">
    <source>
        <dbReference type="EMBL" id="WUR15771.1"/>
    </source>
</evidence>
<dbReference type="Gene3D" id="3.30.450.90">
    <property type="match status" value="1"/>
</dbReference>
<keyword evidence="3" id="KW-0067">ATP-binding</keyword>
<dbReference type="InterPro" id="IPR001482">
    <property type="entry name" value="T2SS/T4SS_dom"/>
</dbReference>
<dbReference type="Gene3D" id="3.40.50.300">
    <property type="entry name" value="P-loop containing nucleotide triphosphate hydrolases"/>
    <property type="match status" value="1"/>
</dbReference>
<evidence type="ECO:0000256" key="3">
    <source>
        <dbReference type="ARBA" id="ARBA00022840"/>
    </source>
</evidence>
<feature type="domain" description="Bacterial type II secretion system protein E" evidence="4">
    <location>
        <begin position="378"/>
        <end position="392"/>
    </location>
</feature>
<gene>
    <name evidence="5" type="ORF">E7V67_011905</name>
</gene>
<dbReference type="Pfam" id="PF05157">
    <property type="entry name" value="MshEN"/>
    <property type="match status" value="1"/>
</dbReference>